<protein>
    <submittedName>
        <fullName evidence="2">Uncharacterized protein</fullName>
    </submittedName>
</protein>
<keyword evidence="1" id="KW-0812">Transmembrane</keyword>
<dbReference type="AlphaFoldDB" id="A0A5N6D239"/>
<keyword evidence="3" id="KW-1185">Reference proteome</keyword>
<organism evidence="2 3">
    <name type="scientific">Aspergillus parasiticus</name>
    <dbReference type="NCBI Taxonomy" id="5067"/>
    <lineage>
        <taxon>Eukaryota</taxon>
        <taxon>Fungi</taxon>
        <taxon>Dikarya</taxon>
        <taxon>Ascomycota</taxon>
        <taxon>Pezizomycotina</taxon>
        <taxon>Eurotiomycetes</taxon>
        <taxon>Eurotiomycetidae</taxon>
        <taxon>Eurotiales</taxon>
        <taxon>Aspergillaceae</taxon>
        <taxon>Aspergillus</taxon>
        <taxon>Aspergillus subgen. Circumdati</taxon>
    </lineage>
</organism>
<evidence type="ECO:0000313" key="2">
    <source>
        <dbReference type="EMBL" id="KAB8199221.1"/>
    </source>
</evidence>
<proteinExistence type="predicted"/>
<keyword evidence="1" id="KW-1133">Transmembrane helix</keyword>
<dbReference type="Proteomes" id="UP000326532">
    <property type="component" value="Unassembled WGS sequence"/>
</dbReference>
<dbReference type="VEuPathDB" id="FungiDB:BDV34DRAFT_207327"/>
<evidence type="ECO:0000256" key="1">
    <source>
        <dbReference type="SAM" id="Phobius"/>
    </source>
</evidence>
<feature type="transmembrane region" description="Helical" evidence="1">
    <location>
        <begin position="20"/>
        <end position="38"/>
    </location>
</feature>
<accession>A0A5N6D239</accession>
<keyword evidence="1" id="KW-0472">Membrane</keyword>
<dbReference type="EMBL" id="ML735088">
    <property type="protein sequence ID" value="KAB8199221.1"/>
    <property type="molecule type" value="Genomic_DNA"/>
</dbReference>
<gene>
    <name evidence="2" type="ORF">BDV34DRAFT_207327</name>
</gene>
<sequence>MRIETLKNGLCRLGCAPCNLIFIIPRLFFPVYALTGFLPDREKNKDYVDSILELRYVMMDHLFIR</sequence>
<reference evidence="2 3" key="1">
    <citation type="submission" date="2019-04" db="EMBL/GenBank/DDBJ databases">
        <title>Fungal friends and foes A comparative genomics study of 23 Aspergillus species from section Flavi.</title>
        <authorList>
            <consortium name="DOE Joint Genome Institute"/>
            <person name="Kjaerbolling I."/>
            <person name="Vesth T.C."/>
            <person name="Frisvad J.C."/>
            <person name="Nybo J.L."/>
            <person name="Theobald S."/>
            <person name="Kildgaard S."/>
            <person name="Petersen T.I."/>
            <person name="Kuo A."/>
            <person name="Sato A."/>
            <person name="Lyhne E.K."/>
            <person name="Kogle M.E."/>
            <person name="Wiebenga A."/>
            <person name="Kun R.S."/>
            <person name="Lubbers R.J."/>
            <person name="Makela M.R."/>
            <person name="Barry K."/>
            <person name="Chovatia M."/>
            <person name="Clum A."/>
            <person name="Daum C."/>
            <person name="Haridas S."/>
            <person name="He G."/>
            <person name="LaButti K."/>
            <person name="Lipzen A."/>
            <person name="Mondo S."/>
            <person name="Pangilinan J."/>
            <person name="Riley R."/>
            <person name="Salamov A."/>
            <person name="Simmons B.A."/>
            <person name="Magnuson J.K."/>
            <person name="Henrissat B."/>
            <person name="Mortensen U.H."/>
            <person name="Larsen T.O."/>
            <person name="De vries R.P."/>
            <person name="Grigoriev I.V."/>
            <person name="Machida M."/>
            <person name="Baker S.E."/>
            <person name="Andersen M.R."/>
        </authorList>
    </citation>
    <scope>NUCLEOTIDE SEQUENCE [LARGE SCALE GENOMIC DNA]</scope>
    <source>
        <strain evidence="2 3">CBS 117618</strain>
    </source>
</reference>
<evidence type="ECO:0000313" key="3">
    <source>
        <dbReference type="Proteomes" id="UP000326532"/>
    </source>
</evidence>
<name>A0A5N6D239_ASPPA</name>